<keyword evidence="5" id="KW-1185">Reference proteome</keyword>
<feature type="region of interest" description="Disordered" evidence="3">
    <location>
        <begin position="1"/>
        <end position="20"/>
    </location>
</feature>
<protein>
    <recommendedName>
        <fullName evidence="2">UPF0297 protein U7230_04690</fullName>
    </recommendedName>
</protein>
<dbReference type="Proteomes" id="UP001332192">
    <property type="component" value="Chromosome"/>
</dbReference>
<accession>A0ABZ1BZP9</accession>
<organism evidence="4 5">
    <name type="scientific">Carboxydichorda subterranea</name>
    <dbReference type="NCBI Taxonomy" id="3109565"/>
    <lineage>
        <taxon>Bacteria</taxon>
        <taxon>Bacillati</taxon>
        <taxon>Bacillota</taxon>
        <taxon>Limnochordia</taxon>
        <taxon>Limnochordales</taxon>
        <taxon>Geochordaceae</taxon>
        <taxon>Carboxydichorda</taxon>
    </lineage>
</organism>
<evidence type="ECO:0000256" key="3">
    <source>
        <dbReference type="SAM" id="MobiDB-lite"/>
    </source>
</evidence>
<evidence type="ECO:0000313" key="4">
    <source>
        <dbReference type="EMBL" id="WRP18309.1"/>
    </source>
</evidence>
<dbReference type="RefSeq" id="WP_324717580.1">
    <property type="nucleotide sequence ID" value="NZ_CP141615.1"/>
</dbReference>
<proteinExistence type="inferred from homology"/>
<gene>
    <name evidence="4" type="ORF">U7230_04690</name>
</gene>
<evidence type="ECO:0000256" key="1">
    <source>
        <dbReference type="ARBA" id="ARBA00010888"/>
    </source>
</evidence>
<dbReference type="EMBL" id="CP141615">
    <property type="protein sequence ID" value="WRP18309.1"/>
    <property type="molecule type" value="Genomic_DNA"/>
</dbReference>
<reference evidence="4 5" key="1">
    <citation type="journal article" date="2024" name="Front. Microbiol.">
        <title>Novel thermophilic genera Geochorda gen. nov. and Carboxydochorda gen. nov. from the deep terrestrial subsurface reveal the ecophysiological diversity in the class Limnochordia.</title>
        <authorList>
            <person name="Karnachuk O.V."/>
            <person name="Lukina A.P."/>
            <person name="Avakyan M.R."/>
            <person name="Kadnikov V.V."/>
            <person name="Begmatov S."/>
            <person name="Beletsky A.V."/>
            <person name="Vlasova K.G."/>
            <person name="Novikov A.A."/>
            <person name="Shcherbakova V.A."/>
            <person name="Mardanov A.V."/>
            <person name="Ravin N.V."/>
        </authorList>
    </citation>
    <scope>NUCLEOTIDE SEQUENCE [LARGE SCALE GENOMIC DNA]</scope>
    <source>
        <strain evidence="4 5">L945</strain>
    </source>
</reference>
<dbReference type="HAMAP" id="MF_01507">
    <property type="entry name" value="UPF0297"/>
    <property type="match status" value="1"/>
</dbReference>
<dbReference type="Pfam" id="PF06135">
    <property type="entry name" value="IreB"/>
    <property type="match status" value="1"/>
</dbReference>
<evidence type="ECO:0000313" key="5">
    <source>
        <dbReference type="Proteomes" id="UP001332192"/>
    </source>
</evidence>
<dbReference type="NCBIfam" id="NF003997">
    <property type="entry name" value="PRK05473.1"/>
    <property type="match status" value="1"/>
</dbReference>
<dbReference type="InterPro" id="IPR009309">
    <property type="entry name" value="IreB"/>
</dbReference>
<dbReference type="PANTHER" id="PTHR40067:SF1">
    <property type="entry name" value="UPF0297 PROTEIN YRZL"/>
    <property type="match status" value="1"/>
</dbReference>
<name>A0ABZ1BZP9_9FIRM</name>
<sequence>MLTAPGAATPPQPPGAGGETVRFRVDEATGRRRAAEVLRQVYQALVEKGYHPTSQLVGYLLSGDPTYITSHHNARSLIRTVERDELLEEIIEHYIHCPGTRH</sequence>
<comment type="similarity">
    <text evidence="1 2">Belongs to the UPF0297 family.</text>
</comment>
<evidence type="ECO:0000256" key="2">
    <source>
        <dbReference type="HAMAP-Rule" id="MF_01507"/>
    </source>
</evidence>
<dbReference type="PANTHER" id="PTHR40067">
    <property type="entry name" value="UPF0297 PROTEIN YRZL"/>
    <property type="match status" value="1"/>
</dbReference>